<sequence>MKKLRVYIDTSVVGGCLDDEFSVESNKLMEAIKQEKFILLISDIIVNELINAPQAVKDILLFIPQTVIEVVNITPEILQLRDAYINEGVVTSKSINDATHVAAATVARADAIISWNFKHIVRLDKMKGYNRINLLNGYGILTIISPLEVTIDETNDN</sequence>
<protein>
    <recommendedName>
        <fullName evidence="1">PIN domain-containing protein</fullName>
    </recommendedName>
</protein>
<evidence type="ECO:0000313" key="3">
    <source>
        <dbReference type="Proteomes" id="UP000287247"/>
    </source>
</evidence>
<dbReference type="AlphaFoldDB" id="A0A401IHY6"/>
<dbReference type="Gene3D" id="3.40.50.1010">
    <property type="entry name" value="5'-nuclease"/>
    <property type="match status" value="1"/>
</dbReference>
<evidence type="ECO:0000313" key="2">
    <source>
        <dbReference type="EMBL" id="GBF80800.1"/>
    </source>
</evidence>
<dbReference type="Pfam" id="PF13470">
    <property type="entry name" value="PIN_3"/>
    <property type="match status" value="1"/>
</dbReference>
<accession>A0A401IHY6</accession>
<proteinExistence type="predicted"/>
<evidence type="ECO:0000259" key="1">
    <source>
        <dbReference type="Pfam" id="PF13470"/>
    </source>
</evidence>
<dbReference type="InterPro" id="IPR002716">
    <property type="entry name" value="PIN_dom"/>
</dbReference>
<gene>
    <name evidence="2" type="ORF">AsFPU1_2205</name>
</gene>
<dbReference type="RefSeq" id="WP_124970600.1">
    <property type="nucleotide sequence ID" value="NZ_BDQK01000013.1"/>
</dbReference>
<name>A0A401IHY6_APHSA</name>
<dbReference type="InterPro" id="IPR029060">
    <property type="entry name" value="PIN-like_dom_sf"/>
</dbReference>
<dbReference type="Proteomes" id="UP000287247">
    <property type="component" value="Unassembled WGS sequence"/>
</dbReference>
<dbReference type="OrthoDB" id="9799824at2"/>
<reference evidence="3" key="1">
    <citation type="submission" date="2017-05" db="EMBL/GenBank/DDBJ databases">
        <title>Physiological properties and genetic analysis related to exopolysaccharide production of fresh-water unicellular cyanobacterium Aphanothece sacrum, Suizenji Nori, that has been cultured as a food source in Japan.</title>
        <authorList>
            <person name="Kanesaki Y."/>
            <person name="Yoshikawa S."/>
            <person name="Ohki K."/>
        </authorList>
    </citation>
    <scope>NUCLEOTIDE SEQUENCE [LARGE SCALE GENOMIC DNA]</scope>
    <source>
        <strain evidence="3">FPU1</strain>
    </source>
</reference>
<organism evidence="2 3">
    <name type="scientific">Aphanothece sacrum FPU1</name>
    <dbReference type="NCBI Taxonomy" id="1920663"/>
    <lineage>
        <taxon>Bacteria</taxon>
        <taxon>Bacillati</taxon>
        <taxon>Cyanobacteriota</taxon>
        <taxon>Cyanophyceae</taxon>
        <taxon>Oscillatoriophycideae</taxon>
        <taxon>Chroococcales</taxon>
        <taxon>Aphanothecaceae</taxon>
        <taxon>Aphanothece</taxon>
    </lineage>
</organism>
<keyword evidence="3" id="KW-1185">Reference proteome</keyword>
<feature type="domain" description="PIN" evidence="1">
    <location>
        <begin position="5"/>
        <end position="118"/>
    </location>
</feature>
<dbReference type="SUPFAM" id="SSF88723">
    <property type="entry name" value="PIN domain-like"/>
    <property type="match status" value="1"/>
</dbReference>
<dbReference type="EMBL" id="BDQK01000013">
    <property type="protein sequence ID" value="GBF80800.1"/>
    <property type="molecule type" value="Genomic_DNA"/>
</dbReference>
<comment type="caution">
    <text evidence="2">The sequence shown here is derived from an EMBL/GenBank/DDBJ whole genome shotgun (WGS) entry which is preliminary data.</text>
</comment>